<evidence type="ECO:0000313" key="3">
    <source>
        <dbReference type="EMBL" id="KHF40926.1"/>
    </source>
</evidence>
<reference evidence="3 4" key="1">
    <citation type="submission" date="2014-09" db="EMBL/GenBank/DDBJ databases">
        <title>Genome sequencing and annotation of Bacillus Okhensis strain Kh10-101T.</title>
        <authorList>
            <person name="Prakash J.S."/>
        </authorList>
    </citation>
    <scope>NUCLEOTIDE SEQUENCE [LARGE SCALE GENOMIC DNA]</scope>
    <source>
        <strain evidence="4">Kh10-101T</strain>
    </source>
</reference>
<dbReference type="SMART" id="SM00849">
    <property type="entry name" value="Lactamase_B"/>
    <property type="match status" value="1"/>
</dbReference>
<dbReference type="PANTHER" id="PTHR46018">
    <property type="entry name" value="ZINC PHOSPHODIESTERASE ELAC PROTEIN 1"/>
    <property type="match status" value="1"/>
</dbReference>
<dbReference type="STRING" id="333138.LQ50_05920"/>
<keyword evidence="4" id="KW-1185">Reference proteome</keyword>
<dbReference type="OrthoDB" id="9794898at2"/>
<dbReference type="InterPro" id="IPR036866">
    <property type="entry name" value="RibonucZ/Hydroxyglut_hydro"/>
</dbReference>
<dbReference type="InterPro" id="IPR001279">
    <property type="entry name" value="Metallo-B-lactamas"/>
</dbReference>
<organism evidence="3 4">
    <name type="scientific">Halalkalibacter okhensis</name>
    <dbReference type="NCBI Taxonomy" id="333138"/>
    <lineage>
        <taxon>Bacteria</taxon>
        <taxon>Bacillati</taxon>
        <taxon>Bacillota</taxon>
        <taxon>Bacilli</taxon>
        <taxon>Bacillales</taxon>
        <taxon>Bacillaceae</taxon>
        <taxon>Halalkalibacter</taxon>
    </lineage>
</organism>
<comment type="caution">
    <text evidence="3">The sequence shown here is derived from an EMBL/GenBank/DDBJ whole genome shotgun (WGS) entry which is preliminary data.</text>
</comment>
<feature type="domain" description="Metallo-beta-lactamase" evidence="2">
    <location>
        <begin position="18"/>
        <end position="211"/>
    </location>
</feature>
<accession>A0A0B0IMP7</accession>
<dbReference type="CDD" id="cd07716">
    <property type="entry name" value="RNaseZ_short-form-like_MBL-fold"/>
    <property type="match status" value="1"/>
</dbReference>
<dbReference type="PANTHER" id="PTHR46018:SF4">
    <property type="entry name" value="METALLO-HYDROLASE YHFI-RELATED"/>
    <property type="match status" value="1"/>
</dbReference>
<dbReference type="Pfam" id="PF12706">
    <property type="entry name" value="Lactamase_B_2"/>
    <property type="match status" value="1"/>
</dbReference>
<dbReference type="RefSeq" id="WP_034626932.1">
    <property type="nucleotide sequence ID" value="NZ_JRJU01000005.1"/>
</dbReference>
<dbReference type="Gene3D" id="3.60.15.10">
    <property type="entry name" value="Ribonuclease Z/Hydroxyacylglutathione hydrolase-like"/>
    <property type="match status" value="1"/>
</dbReference>
<dbReference type="AlphaFoldDB" id="A0A0B0IMP7"/>
<dbReference type="GO" id="GO:0042781">
    <property type="term" value="F:3'-tRNA processing endoribonuclease activity"/>
    <property type="evidence" value="ECO:0007669"/>
    <property type="project" value="TreeGrafter"/>
</dbReference>
<dbReference type="Proteomes" id="UP000030832">
    <property type="component" value="Unassembled WGS sequence"/>
</dbReference>
<dbReference type="EMBL" id="JRJU01000005">
    <property type="protein sequence ID" value="KHF40926.1"/>
    <property type="molecule type" value="Genomic_DNA"/>
</dbReference>
<dbReference type="eggNOG" id="COG1234">
    <property type="taxonomic scope" value="Bacteria"/>
</dbReference>
<protein>
    <recommendedName>
        <fullName evidence="2">Metallo-beta-lactamase domain-containing protein</fullName>
    </recommendedName>
</protein>
<sequence>MKLTVVGNWHAYPEQGGATSGYLIEEENVKVLLDCGSGVLSSLQAFCSVTELDAIVLSHYHHDHKADIGAYQYAQIVHNGLGTKMKQPKIYGHKDDEQAFSELAYKDLIKAVAYDNQQALQIGPFTFSFLKTEHPVPCYAMKIESKGKKYVYTADSSYFLELAEFAAEVDVLIAECSGYKGDQIAQYGHMTSEDVGKLASIAKPKALILSHLPHVGNHQQLVEEVSLQFAGDIELAYTGLIKE</sequence>
<proteinExistence type="predicted"/>
<evidence type="ECO:0000256" key="1">
    <source>
        <dbReference type="ARBA" id="ARBA00022833"/>
    </source>
</evidence>
<keyword evidence="1" id="KW-0862">Zinc</keyword>
<gene>
    <name evidence="3" type="ORF">LQ50_05920</name>
</gene>
<evidence type="ECO:0000313" key="4">
    <source>
        <dbReference type="Proteomes" id="UP000030832"/>
    </source>
</evidence>
<dbReference type="SUPFAM" id="SSF56281">
    <property type="entry name" value="Metallo-hydrolase/oxidoreductase"/>
    <property type="match status" value="1"/>
</dbReference>
<name>A0A0B0IMP7_9BACI</name>
<evidence type="ECO:0000259" key="2">
    <source>
        <dbReference type="SMART" id="SM00849"/>
    </source>
</evidence>